<evidence type="ECO:0000313" key="1">
    <source>
        <dbReference type="EMBL" id="CSA96166.1"/>
    </source>
</evidence>
<sequence length="98" mass="10893">MCSTHLCRQTWHSHGHAGSVCADHLTRSIGVSVLPLRNSLDHLYHPNLLGRSTGRTLSTGQFHHAHQIFIAYYQLSAADCHQLVYGHSVTHQLCVNAI</sequence>
<dbReference type="Proteomes" id="UP000044806">
    <property type="component" value="Unassembled WGS sequence"/>
</dbReference>
<evidence type="ECO:0000313" key="2">
    <source>
        <dbReference type="Proteomes" id="UP000044806"/>
    </source>
</evidence>
<dbReference type="AlphaFoldDB" id="A0A655RCH6"/>
<gene>
    <name evidence="1" type="ORF">ERS013165_02903</name>
</gene>
<proteinExistence type="predicted"/>
<accession>A0A655RCH6</accession>
<dbReference type="EMBL" id="CWOW01000017">
    <property type="protein sequence ID" value="CSA96166.1"/>
    <property type="molecule type" value="Genomic_DNA"/>
</dbReference>
<organism evidence="1 2">
    <name type="scientific">Vibrio cholerae</name>
    <dbReference type="NCBI Taxonomy" id="666"/>
    <lineage>
        <taxon>Bacteria</taxon>
        <taxon>Pseudomonadati</taxon>
        <taxon>Pseudomonadota</taxon>
        <taxon>Gammaproteobacteria</taxon>
        <taxon>Vibrionales</taxon>
        <taxon>Vibrionaceae</taxon>
        <taxon>Vibrio</taxon>
    </lineage>
</organism>
<name>A0A655RCH6_VIBCL</name>
<protein>
    <submittedName>
        <fullName evidence="1">Uncharacterized protein</fullName>
    </submittedName>
</protein>
<reference evidence="1 2" key="1">
    <citation type="submission" date="2015-07" db="EMBL/GenBank/DDBJ databases">
        <authorList>
            <consortium name="Pathogen Informatics"/>
        </authorList>
    </citation>
    <scope>NUCLEOTIDE SEQUENCE [LARGE SCALE GENOMIC DNA]</scope>
    <source>
        <strain evidence="1 2">A51</strain>
    </source>
</reference>